<keyword evidence="10" id="KW-1185">Reference proteome</keyword>
<dbReference type="PANTHER" id="PTHR24058:SF28">
    <property type="entry name" value="SERINE_THREONINE-PROTEIN KINASE MINIBRAIN"/>
    <property type="match status" value="1"/>
</dbReference>
<dbReference type="InterPro" id="IPR008271">
    <property type="entry name" value="Ser/Thr_kinase_AS"/>
</dbReference>
<evidence type="ECO:0000256" key="7">
    <source>
        <dbReference type="SAM" id="MobiDB-lite"/>
    </source>
</evidence>
<dbReference type="PANTHER" id="PTHR24058">
    <property type="entry name" value="DUAL SPECIFICITY PROTEIN KINASE"/>
    <property type="match status" value="1"/>
</dbReference>
<dbReference type="SUPFAM" id="SSF56112">
    <property type="entry name" value="Protein kinase-like (PK-like)"/>
    <property type="match status" value="1"/>
</dbReference>
<evidence type="ECO:0000259" key="8">
    <source>
        <dbReference type="PROSITE" id="PS50011"/>
    </source>
</evidence>
<evidence type="ECO:0000256" key="2">
    <source>
        <dbReference type="ARBA" id="ARBA00022679"/>
    </source>
</evidence>
<comment type="caution">
    <text evidence="9">The sequence shown here is derived from an EMBL/GenBank/DDBJ whole genome shotgun (WGS) entry which is preliminary data.</text>
</comment>
<feature type="region of interest" description="Disordered" evidence="7">
    <location>
        <begin position="1"/>
        <end position="76"/>
    </location>
</feature>
<feature type="domain" description="Protein kinase" evidence="8">
    <location>
        <begin position="143"/>
        <end position="473"/>
    </location>
</feature>
<dbReference type="AlphaFoldDB" id="A0A9W7DWR0"/>
<evidence type="ECO:0000256" key="4">
    <source>
        <dbReference type="ARBA" id="ARBA00022777"/>
    </source>
</evidence>
<dbReference type="Gene3D" id="1.10.510.10">
    <property type="entry name" value="Transferase(Phosphotransferase) domain 1"/>
    <property type="match status" value="1"/>
</dbReference>
<sequence>MSNPSAQLKSDDDRMASDGGTKRPSSSEDAKRPHHSQHQSSSTISTTTTANTSSSGPLSVPQAQQQGTRMRPSKDRPLMKLSIDLIETYKFINKVYYEQKAKKKLQREASAKQSDASLHGRWDDDNYDYIVKENEDFGEEGRYTLKEKIGKGSFGQVVKAYDNTENKEVAIKIIKSKKPFTLQARTEIELLEQLKSDDSNDENNIVRLINHFFFRGHQCLVFEMLSLNLYELLKNTQFRGVSLNLIRKFAKQILRALDFLSQPNVNIIHCDLKPENILLRSPRRSAIKVIDFGSSCKSDKKMYSYIQSRFYRSPEVMLGISYSVAIDIWSLGCILVEMHTGEPLFAGSEQFDQMRKLIEVLGMVPTEMIEKSPANSRNQFFDQVPGKKEYKMKANPPQSRNGKSSSRHYHQMESRSLSEIVGAETGGPRGQRLNEEGHTPTHYSVFVDLVSKMLAYDPAERIKPSEALLHPFITNGEGPAGGADDKGRRSRSAPIGTRGKAGEGGRK</sequence>
<keyword evidence="5 6" id="KW-0067">ATP-binding</keyword>
<dbReference type="PROSITE" id="PS00108">
    <property type="entry name" value="PROTEIN_KINASE_ST"/>
    <property type="match status" value="1"/>
</dbReference>
<keyword evidence="2" id="KW-0808">Transferase</keyword>
<dbReference type="PROSITE" id="PS00107">
    <property type="entry name" value="PROTEIN_KINASE_ATP"/>
    <property type="match status" value="1"/>
</dbReference>
<keyword evidence="1" id="KW-0723">Serine/threonine-protein kinase</keyword>
<evidence type="ECO:0000256" key="3">
    <source>
        <dbReference type="ARBA" id="ARBA00022741"/>
    </source>
</evidence>
<dbReference type="InterPro" id="IPR050494">
    <property type="entry name" value="Ser_Thr_dual-spec_kinase"/>
</dbReference>
<organism evidence="9 10">
    <name type="scientific">Triparma retinervis</name>
    <dbReference type="NCBI Taxonomy" id="2557542"/>
    <lineage>
        <taxon>Eukaryota</taxon>
        <taxon>Sar</taxon>
        <taxon>Stramenopiles</taxon>
        <taxon>Ochrophyta</taxon>
        <taxon>Bolidophyceae</taxon>
        <taxon>Parmales</taxon>
        <taxon>Triparmaceae</taxon>
        <taxon>Triparma</taxon>
    </lineage>
</organism>
<feature type="binding site" evidence="6">
    <location>
        <position position="172"/>
    </location>
    <ligand>
        <name>ATP</name>
        <dbReference type="ChEBI" id="CHEBI:30616"/>
    </ligand>
</feature>
<evidence type="ECO:0000256" key="1">
    <source>
        <dbReference type="ARBA" id="ARBA00022527"/>
    </source>
</evidence>
<dbReference type="GO" id="GO:0004674">
    <property type="term" value="F:protein serine/threonine kinase activity"/>
    <property type="evidence" value="ECO:0007669"/>
    <property type="project" value="UniProtKB-KW"/>
</dbReference>
<gene>
    <name evidence="9" type="ORF">TrRE_jg5612</name>
</gene>
<dbReference type="SMART" id="SM00220">
    <property type="entry name" value="S_TKc"/>
    <property type="match status" value="1"/>
</dbReference>
<evidence type="ECO:0000313" key="9">
    <source>
        <dbReference type="EMBL" id="GMH56960.1"/>
    </source>
</evidence>
<feature type="region of interest" description="Disordered" evidence="7">
    <location>
        <begin position="468"/>
        <end position="507"/>
    </location>
</feature>
<proteinExistence type="predicted"/>
<feature type="compositionally biased region" description="Low complexity" evidence="7">
    <location>
        <begin position="40"/>
        <end position="55"/>
    </location>
</feature>
<dbReference type="Pfam" id="PF00069">
    <property type="entry name" value="Pkinase"/>
    <property type="match status" value="1"/>
</dbReference>
<protein>
    <recommendedName>
        <fullName evidence="8">Protein kinase domain-containing protein</fullName>
    </recommendedName>
</protein>
<evidence type="ECO:0000313" key="10">
    <source>
        <dbReference type="Proteomes" id="UP001165082"/>
    </source>
</evidence>
<evidence type="ECO:0000256" key="6">
    <source>
        <dbReference type="PROSITE-ProRule" id="PRU10141"/>
    </source>
</evidence>
<reference evidence="9" key="1">
    <citation type="submission" date="2022-07" db="EMBL/GenBank/DDBJ databases">
        <title>Genome analysis of Parmales, a sister group of diatoms, reveals the evolutionary specialization of diatoms from phago-mixotrophs to photoautotrophs.</title>
        <authorList>
            <person name="Ban H."/>
            <person name="Sato S."/>
            <person name="Yoshikawa S."/>
            <person name="Kazumasa Y."/>
            <person name="Nakamura Y."/>
            <person name="Ichinomiya M."/>
            <person name="Saitoh K."/>
            <person name="Sato N."/>
            <person name="Blanc-Mathieu R."/>
            <person name="Endo H."/>
            <person name="Kuwata A."/>
            <person name="Ogata H."/>
        </authorList>
    </citation>
    <scope>NUCLEOTIDE SEQUENCE</scope>
</reference>
<keyword evidence="3 6" id="KW-0547">Nucleotide-binding</keyword>
<name>A0A9W7DWR0_9STRA</name>
<feature type="region of interest" description="Disordered" evidence="7">
    <location>
        <begin position="388"/>
        <end position="439"/>
    </location>
</feature>
<dbReference type="InterPro" id="IPR000719">
    <property type="entry name" value="Prot_kinase_dom"/>
</dbReference>
<dbReference type="OrthoDB" id="9332038at2759"/>
<keyword evidence="4" id="KW-0418">Kinase</keyword>
<evidence type="ECO:0000256" key="5">
    <source>
        <dbReference type="ARBA" id="ARBA00022840"/>
    </source>
</evidence>
<dbReference type="Gene3D" id="3.30.200.20">
    <property type="entry name" value="Phosphorylase Kinase, domain 1"/>
    <property type="match status" value="1"/>
</dbReference>
<dbReference type="Proteomes" id="UP001165082">
    <property type="component" value="Unassembled WGS sequence"/>
</dbReference>
<accession>A0A9W7DWR0</accession>
<dbReference type="GO" id="GO:0005524">
    <property type="term" value="F:ATP binding"/>
    <property type="evidence" value="ECO:0007669"/>
    <property type="project" value="UniProtKB-UniRule"/>
</dbReference>
<dbReference type="InterPro" id="IPR011009">
    <property type="entry name" value="Kinase-like_dom_sf"/>
</dbReference>
<dbReference type="EMBL" id="BRXZ01000897">
    <property type="protein sequence ID" value="GMH56960.1"/>
    <property type="molecule type" value="Genomic_DNA"/>
</dbReference>
<dbReference type="InterPro" id="IPR017441">
    <property type="entry name" value="Protein_kinase_ATP_BS"/>
</dbReference>
<dbReference type="PROSITE" id="PS50011">
    <property type="entry name" value="PROTEIN_KINASE_DOM"/>
    <property type="match status" value="1"/>
</dbReference>